<dbReference type="PANTHER" id="PTHR33620">
    <property type="entry name" value="UREASE ACCESSORY PROTEIN F"/>
    <property type="match status" value="1"/>
</dbReference>
<reference evidence="3 4" key="1">
    <citation type="submission" date="2019-06" db="EMBL/GenBank/DDBJ databases">
        <title>Whole genome shotgun sequence of Cellulomonas uda NBRC 3747.</title>
        <authorList>
            <person name="Hosoyama A."/>
            <person name="Uohara A."/>
            <person name="Ohji S."/>
            <person name="Ichikawa N."/>
        </authorList>
    </citation>
    <scope>NUCLEOTIDE SEQUENCE [LARGE SCALE GENOMIC DNA]</scope>
    <source>
        <strain evidence="3 4">NBRC 3747</strain>
    </source>
</reference>
<dbReference type="GO" id="GO:0016151">
    <property type="term" value="F:nickel cation binding"/>
    <property type="evidence" value="ECO:0007669"/>
    <property type="project" value="InterPro"/>
</dbReference>
<organism evidence="3 4">
    <name type="scientific">Cellulomonas uda</name>
    <dbReference type="NCBI Taxonomy" id="1714"/>
    <lineage>
        <taxon>Bacteria</taxon>
        <taxon>Bacillati</taxon>
        <taxon>Actinomycetota</taxon>
        <taxon>Actinomycetes</taxon>
        <taxon>Micrococcales</taxon>
        <taxon>Cellulomonadaceae</taxon>
        <taxon>Cellulomonas</taxon>
    </lineage>
</organism>
<proteinExistence type="predicted"/>
<dbReference type="RefSeq" id="WP_244937811.1">
    <property type="nucleotide sequence ID" value="NZ_BJLP01000078.1"/>
</dbReference>
<dbReference type="AlphaFoldDB" id="A0A4Y3KI47"/>
<sequence>MTDVHPPTSVLFALLADARLPTGGHTQSAGLEPALLAGLSVADVPGYVGGRLATVTRTEAAVAVVARHVVTADPDERVAGLRAVWEAWAARTPAPALRETSQRLGRGYLRLAHRLWGAHPAVVALDAAVVAERTRLAASVPVLTGPVGRSDRAQPPRPLVLGVVGACVGLDARQVAQLVGYDDVQTIASATLKLAPVDPAEATGWVVAAAPTVEAMAAGVAHLTDPGDIPASGAPLLEEWAQQHARRTERLFSA</sequence>
<dbReference type="EMBL" id="BJLP01000078">
    <property type="protein sequence ID" value="GEA82668.1"/>
    <property type="molecule type" value="Genomic_DNA"/>
</dbReference>
<dbReference type="InterPro" id="IPR038277">
    <property type="entry name" value="UreF_sf"/>
</dbReference>
<evidence type="ECO:0000313" key="3">
    <source>
        <dbReference type="EMBL" id="GEA82668.1"/>
    </source>
</evidence>
<evidence type="ECO:0000256" key="2">
    <source>
        <dbReference type="ARBA" id="ARBA00023186"/>
    </source>
</evidence>
<dbReference type="PANTHER" id="PTHR33620:SF1">
    <property type="entry name" value="UREASE ACCESSORY PROTEIN F"/>
    <property type="match status" value="1"/>
</dbReference>
<dbReference type="InterPro" id="IPR002639">
    <property type="entry name" value="UreF"/>
</dbReference>
<evidence type="ECO:0000313" key="4">
    <source>
        <dbReference type="Proteomes" id="UP000315842"/>
    </source>
</evidence>
<name>A0A4Y3KI47_CELUD</name>
<protein>
    <submittedName>
        <fullName evidence="3">Urease accessory protein UreF</fullName>
    </submittedName>
</protein>
<keyword evidence="1" id="KW-0996">Nickel insertion</keyword>
<evidence type="ECO:0000256" key="1">
    <source>
        <dbReference type="ARBA" id="ARBA00022988"/>
    </source>
</evidence>
<gene>
    <name evidence="3" type="primary">ureF</name>
    <name evidence="3" type="ORF">CUD01_31120</name>
</gene>
<keyword evidence="2" id="KW-0143">Chaperone</keyword>
<dbReference type="Proteomes" id="UP000315842">
    <property type="component" value="Unassembled WGS sequence"/>
</dbReference>
<comment type="caution">
    <text evidence="3">The sequence shown here is derived from an EMBL/GenBank/DDBJ whole genome shotgun (WGS) entry which is preliminary data.</text>
</comment>
<keyword evidence="4" id="KW-1185">Reference proteome</keyword>
<accession>A0A4Y3KI47</accession>
<dbReference type="Gene3D" id="1.10.4190.10">
    <property type="entry name" value="Urease accessory protein UreF"/>
    <property type="match status" value="1"/>
</dbReference>
<dbReference type="Pfam" id="PF01730">
    <property type="entry name" value="UreF"/>
    <property type="match status" value="1"/>
</dbReference>